<evidence type="ECO:0000259" key="2">
    <source>
        <dbReference type="PROSITE" id="PS50975"/>
    </source>
</evidence>
<dbReference type="EMBL" id="CP016379">
    <property type="protein sequence ID" value="AZR74172.1"/>
    <property type="molecule type" value="Genomic_DNA"/>
</dbReference>
<keyword evidence="1" id="KW-0067">ATP-binding</keyword>
<dbReference type="OrthoDB" id="1704979at2"/>
<organism evidence="3 4">
    <name type="scientific">Anoxybacter fermentans</name>
    <dbReference type="NCBI Taxonomy" id="1323375"/>
    <lineage>
        <taxon>Bacteria</taxon>
        <taxon>Bacillati</taxon>
        <taxon>Bacillota</taxon>
        <taxon>Clostridia</taxon>
        <taxon>Halanaerobiales</taxon>
        <taxon>Anoxybacter</taxon>
    </lineage>
</organism>
<evidence type="ECO:0000313" key="4">
    <source>
        <dbReference type="Proteomes" id="UP000267250"/>
    </source>
</evidence>
<accession>A0A3S9T173</accession>
<evidence type="ECO:0000256" key="1">
    <source>
        <dbReference type="PROSITE-ProRule" id="PRU00409"/>
    </source>
</evidence>
<proteinExistence type="predicted"/>
<dbReference type="Gene3D" id="3.30.1490.20">
    <property type="entry name" value="ATP-grasp fold, A domain"/>
    <property type="match status" value="1"/>
</dbReference>
<dbReference type="GO" id="GO:0005737">
    <property type="term" value="C:cytoplasm"/>
    <property type="evidence" value="ECO:0007669"/>
    <property type="project" value="TreeGrafter"/>
</dbReference>
<dbReference type="PANTHER" id="PTHR21621:SF0">
    <property type="entry name" value="BETA-CITRYLGLUTAMATE SYNTHASE B-RELATED"/>
    <property type="match status" value="1"/>
</dbReference>
<gene>
    <name evidence="3" type="ORF">BBF96_12665</name>
</gene>
<name>A0A3S9T173_9FIRM</name>
<keyword evidence="4" id="KW-1185">Reference proteome</keyword>
<dbReference type="PROSITE" id="PS50975">
    <property type="entry name" value="ATP_GRASP"/>
    <property type="match status" value="1"/>
</dbReference>
<dbReference type="RefSeq" id="WP_127017528.1">
    <property type="nucleotide sequence ID" value="NZ_CP016379.1"/>
</dbReference>
<protein>
    <submittedName>
        <fullName evidence="3">Alpha-L-glutamate ligase</fullName>
    </submittedName>
</protein>
<dbReference type="GO" id="GO:0046872">
    <property type="term" value="F:metal ion binding"/>
    <property type="evidence" value="ECO:0007669"/>
    <property type="project" value="InterPro"/>
</dbReference>
<dbReference type="Gene3D" id="3.30.470.20">
    <property type="entry name" value="ATP-grasp fold, B domain"/>
    <property type="match status" value="1"/>
</dbReference>
<dbReference type="InterPro" id="IPR013815">
    <property type="entry name" value="ATP_grasp_subdomain_1"/>
</dbReference>
<feature type="domain" description="ATP-grasp" evidence="2">
    <location>
        <begin position="75"/>
        <end position="255"/>
    </location>
</feature>
<dbReference type="Pfam" id="PF08443">
    <property type="entry name" value="RimK"/>
    <property type="match status" value="1"/>
</dbReference>
<evidence type="ECO:0000313" key="3">
    <source>
        <dbReference type="EMBL" id="AZR74172.1"/>
    </source>
</evidence>
<keyword evidence="1" id="KW-0547">Nucleotide-binding</keyword>
<dbReference type="GO" id="GO:0005524">
    <property type="term" value="F:ATP binding"/>
    <property type="evidence" value="ECO:0007669"/>
    <property type="project" value="UniProtKB-UniRule"/>
</dbReference>
<reference evidence="3 4" key="1">
    <citation type="submission" date="2016-07" db="EMBL/GenBank/DDBJ databases">
        <title>Genome and transcriptome analysis of iron-reducing fermentative bacteria Anoxybacter fermentans.</title>
        <authorList>
            <person name="Zeng X."/>
            <person name="Shao Z."/>
        </authorList>
    </citation>
    <scope>NUCLEOTIDE SEQUENCE [LARGE SCALE GENOMIC DNA]</scope>
    <source>
        <strain evidence="3 4">DY22613</strain>
    </source>
</reference>
<keyword evidence="3" id="KW-0436">Ligase</keyword>
<dbReference type="InterPro" id="IPR011761">
    <property type="entry name" value="ATP-grasp"/>
</dbReference>
<dbReference type="AlphaFoldDB" id="A0A3S9T173"/>
<dbReference type="InterPro" id="IPR013651">
    <property type="entry name" value="ATP-grasp_RimK-type"/>
</dbReference>
<dbReference type="SUPFAM" id="SSF56059">
    <property type="entry name" value="Glutathione synthetase ATP-binding domain-like"/>
    <property type="match status" value="1"/>
</dbReference>
<dbReference type="KEGG" id="aft:BBF96_12665"/>
<dbReference type="GO" id="GO:0016879">
    <property type="term" value="F:ligase activity, forming carbon-nitrogen bonds"/>
    <property type="evidence" value="ECO:0007669"/>
    <property type="project" value="TreeGrafter"/>
</dbReference>
<dbReference type="PANTHER" id="PTHR21621">
    <property type="entry name" value="RIBOSOMAL PROTEIN S6 MODIFICATION PROTEIN"/>
    <property type="match status" value="1"/>
</dbReference>
<dbReference type="Proteomes" id="UP000267250">
    <property type="component" value="Chromosome"/>
</dbReference>
<sequence length="269" mass="31344">MRLVSFNPYRSIGVPGVRYIKPEMVFKHREEIAEADWILFPEYWQVNFLVYGLKKRIFPNINTYHLGHDKVEMTRAFWAVCPENTPYTQILASTDANIEQVLDEFTFPFVTKEVRNSMGRGVFLIENKKDFLEYAQKNSILYVQEYLPIDRDLRIVYLGDKVITAYWRIGAEGQFHNNVSRGGSISFDDIPEEAIRLVEKVARKLGINHAGFDVAEVDGHYYFLEFNHMFGNQALLEKKIPVGRLIYEYLQSQSIPPREPDKPLIPRAS</sequence>